<dbReference type="Pfam" id="PF13176">
    <property type="entry name" value="TPR_7"/>
    <property type="match status" value="2"/>
</dbReference>
<dbReference type="InterPro" id="IPR019734">
    <property type="entry name" value="TPR_rpt"/>
</dbReference>
<dbReference type="PANTHER" id="PTHR44943">
    <property type="entry name" value="CELLULOSE SYNTHASE OPERON PROTEIN C"/>
    <property type="match status" value="1"/>
</dbReference>
<dbReference type="RefSeq" id="WP_257513093.1">
    <property type="nucleotide sequence ID" value="NZ_JANKHG010000027.1"/>
</dbReference>
<dbReference type="SMART" id="SM00028">
    <property type="entry name" value="TPR"/>
    <property type="match status" value="6"/>
</dbReference>
<dbReference type="PRINTS" id="PR01441">
    <property type="entry name" value="CELLSNTHASEC"/>
</dbReference>
<keyword evidence="4 6" id="KW-0802">TPR repeat</keyword>
<evidence type="ECO:0000259" key="9">
    <source>
        <dbReference type="Pfam" id="PF05420"/>
    </source>
</evidence>
<feature type="domain" description="Cellulose synthase operon C C-terminal" evidence="9">
    <location>
        <begin position="963"/>
        <end position="1313"/>
    </location>
</feature>
<dbReference type="InterPro" id="IPR003921">
    <property type="entry name" value="Cell_synth_C"/>
</dbReference>
<evidence type="ECO:0000256" key="2">
    <source>
        <dbReference type="ARBA" id="ARBA00022729"/>
    </source>
</evidence>
<reference evidence="10" key="1">
    <citation type="submission" date="2022-07" db="EMBL/GenBank/DDBJ databases">
        <authorList>
            <person name="Xamxidin M."/>
        </authorList>
    </citation>
    <scope>NUCLEOTIDE SEQUENCE</scope>
    <source>
        <strain evidence="10">YS8-69</strain>
    </source>
</reference>
<dbReference type="EMBL" id="JANKHG010000027">
    <property type="protein sequence ID" value="MCR2747882.1"/>
    <property type="molecule type" value="Genomic_DNA"/>
</dbReference>
<evidence type="ECO:0000313" key="10">
    <source>
        <dbReference type="EMBL" id="MCR2747882.1"/>
    </source>
</evidence>
<evidence type="ECO:0000256" key="5">
    <source>
        <dbReference type="ARBA" id="ARBA00022916"/>
    </source>
</evidence>
<feature type="repeat" description="TPR" evidence="6">
    <location>
        <begin position="729"/>
        <end position="762"/>
    </location>
</feature>
<protein>
    <submittedName>
        <fullName evidence="10">Cellulose synthase subunit BcsC-related outer membrane protein</fullName>
    </submittedName>
</protein>
<proteinExistence type="predicted"/>
<evidence type="ECO:0000256" key="1">
    <source>
        <dbReference type="ARBA" id="ARBA00005186"/>
    </source>
</evidence>
<dbReference type="InterPro" id="IPR051685">
    <property type="entry name" value="Ycf3/AcsC/BcsC/TPR_MFPF"/>
</dbReference>
<gene>
    <name evidence="10" type="ORF">NSP04_14620</name>
</gene>
<evidence type="ECO:0000256" key="8">
    <source>
        <dbReference type="SAM" id="SignalP"/>
    </source>
</evidence>
<dbReference type="SUPFAM" id="SSF48452">
    <property type="entry name" value="TPR-like"/>
    <property type="match status" value="3"/>
</dbReference>
<feature type="region of interest" description="Disordered" evidence="7">
    <location>
        <begin position="858"/>
        <end position="904"/>
    </location>
</feature>
<keyword evidence="2 8" id="KW-0732">Signal</keyword>
<dbReference type="Pfam" id="PF05420">
    <property type="entry name" value="BCSC_C"/>
    <property type="match status" value="1"/>
</dbReference>
<accession>A0ABT1XKQ8</accession>
<dbReference type="Gene3D" id="1.25.40.10">
    <property type="entry name" value="Tetratricopeptide repeat domain"/>
    <property type="match status" value="4"/>
</dbReference>
<evidence type="ECO:0000256" key="4">
    <source>
        <dbReference type="ARBA" id="ARBA00022803"/>
    </source>
</evidence>
<sequence>MLNTTRKILAVLILAATSPGVVVAQDAVSNALTEQGKFWQSRGDYDKSADAWSKLLRLEPKNADALLGMGLAELNKGRIDSARNYLAQLKTSSASRSQIAQLERALDAGRADSGSSLESARALARSRQYDEAVKLYKEYFAGQRPTGLVALEYYQTLGATRTGWDEARRELESLSKASPNDDRYALAYAQHLSYREASRRQSIQILSALTGSQSVGQQALQAWRQALIWLESRPSDSGLYTAYLERNPNDANVQKKLDDMRNSIAPPVVRDVGAEREAIAGRLVTSGFQAVENNNLALAERDFQQLLSIEPNNRDALGGLGIIRLRQERFKDAEGFLGRAARGDRSGRWNEALSSARIGNLMVQANTQVNQGRLGEAKKTFGEIRKLPGGTEQADTGLAKLAYEEQDFQTAERLYRGLLQKNPNNTDARVGLVLTLSASGRADEAQRLIDSMPESAVAGAGGLDTLRAAIAYESAKRELRQGNESAARQYFEDTVAFNPSYPWARVELARLYNAQGRVDEANALIEPLTTADNVPEESLYAAAVYFSEVGNNTAAAAVLARIPKDELTKEQRALTQRTEFRSVLDQASTLNRLGRKEDARRLLSSLEQEATQQPDLLLQLASEYAEGGDTANSMRLMQQYRSTRSLSELSSAESIQYGYVLLKNNQTAELQSLIRRLQNSALSADQSRSLAELTRAIALKQSDALRNNGDLAGAYDAISPSLAQSPNDPDLLAALARLYSSDNKHDEALRLYQSALSGKPSDVDLLGSALGAAAAAQEFRIGRDLASSLERARPTDPIALAEIGRFYRASGDTGRAQSYFEAALAAEVKLTGTSSAINPDQSQIKPAIRGAGFASDQIRQGRIPGNPFRQGSPSQALSGQPVTPPSVPSISPRPSSQPSLPAVSPVPVFTSPGDYVPPPPVTSGPNDRISVLQNELRTLVKPKTSLGTGGIFVRSKQGESGLSQLTEVAVPVQYQRSILGGTGTVSVTPVVLSSGDVSNDFSTTSRFGAGPAASLNNLGLGQSGIGSQEYAGAQLGAAYASDVLRFDVATRPSNIDKTDASIGLSFSVPVGPDFTATFQASRRPVTDSILSYVGAKDDRAGLEWGAVSATGGRVGLTREVDGFGLYGYLGLYQYDGQNVADNEKTEFGMGTYYKAINEEDERLTVGLGLNTFGFSDNLSYFTFGHGGYFSPQRYVSITVPMEYWVKKSKLSYGLSGSFGFQTFKEDGNVYFPTSALLQAQAQSAFDQIGLLGLSAGVLGPNYGGRSENGFAYNLAGTVEYALSQKVVLGGLIGLDNASDFQQFKVGMYLRVYLDQEETGVAAPPQVPNPFMY</sequence>
<feature type="compositionally biased region" description="Polar residues" evidence="7">
    <location>
        <begin position="869"/>
        <end position="880"/>
    </location>
</feature>
<dbReference type="Pfam" id="PF13432">
    <property type="entry name" value="TPR_16"/>
    <property type="match status" value="2"/>
</dbReference>
<feature type="signal peptide" evidence="8">
    <location>
        <begin position="1"/>
        <end position="24"/>
    </location>
</feature>
<comment type="pathway">
    <text evidence="1">Glycan metabolism; bacterial cellulose biosynthesis.</text>
</comment>
<dbReference type="Pfam" id="PF14559">
    <property type="entry name" value="TPR_19"/>
    <property type="match status" value="2"/>
</dbReference>
<dbReference type="InterPro" id="IPR008410">
    <property type="entry name" value="BCSC_C"/>
</dbReference>
<evidence type="ECO:0000256" key="7">
    <source>
        <dbReference type="SAM" id="MobiDB-lite"/>
    </source>
</evidence>
<name>A0ABT1XKQ8_9BURK</name>
<feature type="chain" id="PRO_5045208727" evidence="8">
    <location>
        <begin position="25"/>
        <end position="1332"/>
    </location>
</feature>
<evidence type="ECO:0000256" key="3">
    <source>
        <dbReference type="ARBA" id="ARBA00022737"/>
    </source>
</evidence>
<evidence type="ECO:0000256" key="6">
    <source>
        <dbReference type="PROSITE-ProRule" id="PRU00339"/>
    </source>
</evidence>
<dbReference type="Proteomes" id="UP001165267">
    <property type="component" value="Unassembled WGS sequence"/>
</dbReference>
<keyword evidence="11" id="KW-1185">Reference proteome</keyword>
<dbReference type="PANTHER" id="PTHR44943:SF8">
    <property type="entry name" value="TPR REPEAT-CONTAINING PROTEIN MJ0263"/>
    <property type="match status" value="1"/>
</dbReference>
<comment type="caution">
    <text evidence="10">The sequence shown here is derived from an EMBL/GenBank/DDBJ whole genome shotgun (WGS) entry which is preliminary data.</text>
</comment>
<keyword evidence="3" id="KW-0677">Repeat</keyword>
<dbReference type="InterPro" id="IPR011990">
    <property type="entry name" value="TPR-like_helical_dom_sf"/>
</dbReference>
<feature type="repeat" description="TPR" evidence="6">
    <location>
        <begin position="29"/>
        <end position="62"/>
    </location>
</feature>
<evidence type="ECO:0000313" key="11">
    <source>
        <dbReference type="Proteomes" id="UP001165267"/>
    </source>
</evidence>
<feature type="compositionally biased region" description="Low complexity" evidence="7">
    <location>
        <begin position="888"/>
        <end position="901"/>
    </location>
</feature>
<organism evidence="10 11">
    <name type="scientific">Limnobacter parvus</name>
    <dbReference type="NCBI Taxonomy" id="2939690"/>
    <lineage>
        <taxon>Bacteria</taxon>
        <taxon>Pseudomonadati</taxon>
        <taxon>Pseudomonadota</taxon>
        <taxon>Betaproteobacteria</taxon>
        <taxon>Burkholderiales</taxon>
        <taxon>Burkholderiaceae</taxon>
        <taxon>Limnobacter</taxon>
    </lineage>
</organism>
<dbReference type="PROSITE" id="PS50005">
    <property type="entry name" value="TPR"/>
    <property type="match status" value="2"/>
</dbReference>
<keyword evidence="5" id="KW-0135">Cellulose biosynthesis</keyword>